<evidence type="ECO:0000259" key="7">
    <source>
        <dbReference type="Pfam" id="PF03176"/>
    </source>
</evidence>
<accession>A0A926CYC0</accession>
<dbReference type="GO" id="GO:0005886">
    <property type="term" value="C:plasma membrane"/>
    <property type="evidence" value="ECO:0007669"/>
    <property type="project" value="UniProtKB-SubCell"/>
</dbReference>
<feature type="transmembrane region" description="Helical" evidence="6">
    <location>
        <begin position="569"/>
        <end position="589"/>
    </location>
</feature>
<feature type="transmembrane region" description="Helical" evidence="6">
    <location>
        <begin position="171"/>
        <end position="190"/>
    </location>
</feature>
<comment type="caution">
    <text evidence="8">The sequence shown here is derived from an EMBL/GenBank/DDBJ whole genome shotgun (WGS) entry which is preliminary data.</text>
</comment>
<dbReference type="SUPFAM" id="SSF82866">
    <property type="entry name" value="Multidrug efflux transporter AcrB transmembrane domain"/>
    <property type="match status" value="2"/>
</dbReference>
<reference evidence="8" key="1">
    <citation type="submission" date="2020-08" db="EMBL/GenBank/DDBJ databases">
        <title>Genome public.</title>
        <authorList>
            <person name="Liu C."/>
            <person name="Sun Q."/>
        </authorList>
    </citation>
    <scope>NUCLEOTIDE SEQUENCE</scope>
    <source>
        <strain evidence="8">NSJ-44</strain>
    </source>
</reference>
<keyword evidence="2" id="KW-1003">Cell membrane</keyword>
<dbReference type="Proteomes" id="UP000654279">
    <property type="component" value="Unassembled WGS sequence"/>
</dbReference>
<dbReference type="InterPro" id="IPR050545">
    <property type="entry name" value="Mycobact_MmpL"/>
</dbReference>
<feature type="transmembrane region" description="Helical" evidence="6">
    <location>
        <begin position="345"/>
        <end position="366"/>
    </location>
</feature>
<feature type="transmembrane region" description="Helical" evidence="6">
    <location>
        <begin position="610"/>
        <end position="631"/>
    </location>
</feature>
<feature type="transmembrane region" description="Helical" evidence="6">
    <location>
        <begin position="12"/>
        <end position="30"/>
    </location>
</feature>
<evidence type="ECO:0000256" key="2">
    <source>
        <dbReference type="ARBA" id="ARBA00022475"/>
    </source>
</evidence>
<keyword evidence="9" id="KW-1185">Reference proteome</keyword>
<gene>
    <name evidence="8" type="ORF">H8699_00605</name>
</gene>
<keyword evidence="4 6" id="KW-1133">Transmembrane helix</keyword>
<organism evidence="8 9">
    <name type="scientific">Luoshenia tenuis</name>
    <dbReference type="NCBI Taxonomy" id="2763654"/>
    <lineage>
        <taxon>Bacteria</taxon>
        <taxon>Bacillati</taxon>
        <taxon>Bacillota</taxon>
        <taxon>Clostridia</taxon>
        <taxon>Christensenellales</taxon>
        <taxon>Christensenellaceae</taxon>
        <taxon>Luoshenia</taxon>
    </lineage>
</organism>
<dbReference type="RefSeq" id="WP_249284011.1">
    <property type="nucleotide sequence ID" value="NZ_JACRSO010000001.1"/>
</dbReference>
<feature type="transmembrane region" description="Helical" evidence="6">
    <location>
        <begin position="271"/>
        <end position="293"/>
    </location>
</feature>
<dbReference type="EMBL" id="JACRSO010000001">
    <property type="protein sequence ID" value="MBC8527937.1"/>
    <property type="molecule type" value="Genomic_DNA"/>
</dbReference>
<evidence type="ECO:0000256" key="6">
    <source>
        <dbReference type="SAM" id="Phobius"/>
    </source>
</evidence>
<feature type="transmembrane region" description="Helical" evidence="6">
    <location>
        <begin position="197"/>
        <end position="217"/>
    </location>
</feature>
<protein>
    <submittedName>
        <fullName evidence="8">MMPL family transporter</fullName>
    </submittedName>
</protein>
<feature type="domain" description="Membrane transport protein MMPL" evidence="7">
    <location>
        <begin position="386"/>
        <end position="685"/>
    </location>
</feature>
<sequence>MKHQYFKRRWSVLIGFGTLCLICLMLWPLVSVNYNLSAYLPESSQTRQAMAVIDEEFGLSGAAQVMVEDVSFQEAVALKEQIAKVKGVKSVIFADDMIDAYQPLEQADPALLEQYYKEGAALFQVEFLQDDYSLETEAALDGIRAIVGEGASFSGSSVNAVAMRDATVNELATISLFLMPIFIGILILSSSSWLEPLLYLAVIGVSVLINMGTNLALGDISFITQMTAALLQLAISMDYSLFLLHRFRECRGQGLEPAKAMHIALRESRSSLFASCLTTVAGFVALMFMQYGIGADMGLVLGKGIVISLLCVLFLLPPLALVCVKGLDRTAHRPFLPRFEKLGRGILKARWPILALALLVAIPAFLGQGANRFVYGETSLLVSEGTQIAQEQEKIAERFGTYNPLVVLVEKGDRGKENQLAQALTAREDVRQVQSLATSVGVGIPDEMLPAGVLEQFEGPHYARMVVMLDLPQESEETYAAVEQIKGTLQSYYPDGYVVLGQPTSITEIKALVESDYTIVNAVAIGIVALIILFTFRSLLLPVLLVFVIQLSIWINMCIPYFQGAAISFIGYMIVSAIQLGATIDYAILLTNRYLDFRRIQDKRAAAVSAVAASAGTILTSAGILCAVGLTEGFVSSIPGVSDLGMLIGRGAALSGILVVALLPQLLVLFDKAIGKTTWHWRRKKQQSLEKGKA</sequence>
<feature type="transmembrane region" description="Helical" evidence="6">
    <location>
        <begin position="651"/>
        <end position="670"/>
    </location>
</feature>
<keyword evidence="5 6" id="KW-0472">Membrane</keyword>
<keyword evidence="3 6" id="KW-0812">Transmembrane</keyword>
<evidence type="ECO:0000256" key="3">
    <source>
        <dbReference type="ARBA" id="ARBA00022692"/>
    </source>
</evidence>
<evidence type="ECO:0000313" key="9">
    <source>
        <dbReference type="Proteomes" id="UP000654279"/>
    </source>
</evidence>
<feature type="domain" description="Membrane transport protein MMPL" evidence="7">
    <location>
        <begin position="103"/>
        <end position="322"/>
    </location>
</feature>
<evidence type="ECO:0000256" key="4">
    <source>
        <dbReference type="ARBA" id="ARBA00022989"/>
    </source>
</evidence>
<evidence type="ECO:0000313" key="8">
    <source>
        <dbReference type="EMBL" id="MBC8527937.1"/>
    </source>
</evidence>
<dbReference type="InterPro" id="IPR004869">
    <property type="entry name" value="MMPL_dom"/>
</dbReference>
<feature type="transmembrane region" description="Helical" evidence="6">
    <location>
        <begin position="223"/>
        <end position="244"/>
    </location>
</feature>
<dbReference type="PANTHER" id="PTHR33406">
    <property type="entry name" value="MEMBRANE PROTEIN MJ1562-RELATED"/>
    <property type="match status" value="1"/>
</dbReference>
<feature type="transmembrane region" description="Helical" evidence="6">
    <location>
        <begin position="517"/>
        <end position="536"/>
    </location>
</feature>
<dbReference type="Gene3D" id="1.20.1640.10">
    <property type="entry name" value="Multidrug efflux transporter AcrB transmembrane domain"/>
    <property type="match status" value="2"/>
</dbReference>
<evidence type="ECO:0000256" key="1">
    <source>
        <dbReference type="ARBA" id="ARBA00004651"/>
    </source>
</evidence>
<name>A0A926CYC0_9FIRM</name>
<dbReference type="PANTHER" id="PTHR33406:SF13">
    <property type="entry name" value="MEMBRANE PROTEIN YDFJ"/>
    <property type="match status" value="1"/>
</dbReference>
<evidence type="ECO:0000256" key="5">
    <source>
        <dbReference type="ARBA" id="ARBA00023136"/>
    </source>
</evidence>
<comment type="subcellular location">
    <subcellularLocation>
        <location evidence="1">Cell membrane</location>
        <topology evidence="1">Multi-pass membrane protein</topology>
    </subcellularLocation>
</comment>
<proteinExistence type="predicted"/>
<feature type="transmembrane region" description="Helical" evidence="6">
    <location>
        <begin position="543"/>
        <end position="563"/>
    </location>
</feature>
<dbReference type="Pfam" id="PF03176">
    <property type="entry name" value="MMPL"/>
    <property type="match status" value="2"/>
</dbReference>
<dbReference type="AlphaFoldDB" id="A0A926CYC0"/>
<feature type="transmembrane region" description="Helical" evidence="6">
    <location>
        <begin position="305"/>
        <end position="324"/>
    </location>
</feature>